<evidence type="ECO:0000313" key="3">
    <source>
        <dbReference type="EMBL" id="SFK76065.1"/>
    </source>
</evidence>
<reference evidence="3 4" key="1">
    <citation type="submission" date="2016-10" db="EMBL/GenBank/DDBJ databases">
        <authorList>
            <person name="Varghese N."/>
            <person name="Submissions S."/>
        </authorList>
    </citation>
    <scope>NUCLEOTIDE SEQUENCE [LARGE SCALE GENOMIC DNA]</scope>
    <source>
        <strain evidence="3 4">DSM 21822</strain>
    </source>
</reference>
<accession>A0A1I4C541</accession>
<dbReference type="AlphaFoldDB" id="A0A1I4C541"/>
<dbReference type="SUPFAM" id="SSF52200">
    <property type="entry name" value="Toll/Interleukin receptor TIR domain"/>
    <property type="match status" value="1"/>
</dbReference>
<dbReference type="InterPro" id="IPR035897">
    <property type="entry name" value="Toll_tir_struct_dom_sf"/>
</dbReference>
<evidence type="ECO:0000259" key="2">
    <source>
        <dbReference type="PROSITE" id="PS50104"/>
    </source>
</evidence>
<dbReference type="InterPro" id="IPR000157">
    <property type="entry name" value="TIR_dom"/>
</dbReference>
<protein>
    <submittedName>
        <fullName evidence="3">TIR domain-containing protein</fullName>
    </submittedName>
</protein>
<dbReference type="Gene3D" id="3.40.50.10140">
    <property type="entry name" value="Toll/interleukin-1 receptor homology (TIR) domain"/>
    <property type="match status" value="1"/>
</dbReference>
<proteinExistence type="predicted"/>
<dbReference type="RefSeq" id="WP_210249694.1">
    <property type="nucleotide sequence ID" value="NZ_BSPE01000004.1"/>
</dbReference>
<evidence type="ECO:0000256" key="1">
    <source>
        <dbReference type="SAM" id="MobiDB-lite"/>
    </source>
</evidence>
<sequence length="483" mass="53840">MAVTLTAESYFLQGTNPGMSVPAGRDVVLITHANPEDNMFSRWLGARLSAAGYKVWADLRSLRGGDDFWDVIDETLRTVTIKQIVVVSPHIAKSGVKKELAIGDYMSKQLNDPSFMIPIRVAEVGFGTLPPELLRRNVIDAFPNWAACLKPLLETLEDACVPRLQTTDGALLRSLINAQEAGRLAILEEPETLWSNWFAIDPLPEMLLLFGAKGTRDQFERWLKSSGVPHVVHSGLAATFCDPASFQQSGGNGPELQTRFRITFPSLLDGNDIDPFVNRADARVHVVNMLRQHWDRAMSVRGLQRFEFAAGRVGWFFPDGLVDGPVKFVLPDGRKVSRLVSGKFKDRRWHLCLVAKPMLWPLPFFRVHANMALSQDGRTPLPGAQTQRVRMRLTKSWWNDKWRDLLLAGMNWIAQGQSSINIAAGSESLGVSSLPLRMETAVSYRAEEVRSSEEDESGEIWLDSNLDEDGFADDDQADPEGTA</sequence>
<organism evidence="3 4">
    <name type="scientific">Neomesorhizobium albiziae</name>
    <dbReference type="NCBI Taxonomy" id="335020"/>
    <lineage>
        <taxon>Bacteria</taxon>
        <taxon>Pseudomonadati</taxon>
        <taxon>Pseudomonadota</taxon>
        <taxon>Alphaproteobacteria</taxon>
        <taxon>Hyphomicrobiales</taxon>
        <taxon>Phyllobacteriaceae</taxon>
        <taxon>Neomesorhizobium</taxon>
    </lineage>
</organism>
<dbReference type="PROSITE" id="PS50104">
    <property type="entry name" value="TIR"/>
    <property type="match status" value="1"/>
</dbReference>
<dbReference type="Proteomes" id="UP000323300">
    <property type="component" value="Unassembled WGS sequence"/>
</dbReference>
<dbReference type="EMBL" id="FOSL01000012">
    <property type="protein sequence ID" value="SFK76065.1"/>
    <property type="molecule type" value="Genomic_DNA"/>
</dbReference>
<feature type="domain" description="TIR" evidence="2">
    <location>
        <begin position="23"/>
        <end position="179"/>
    </location>
</feature>
<dbReference type="Pfam" id="PF13676">
    <property type="entry name" value="TIR_2"/>
    <property type="match status" value="1"/>
</dbReference>
<keyword evidence="4" id="KW-1185">Reference proteome</keyword>
<feature type="compositionally biased region" description="Acidic residues" evidence="1">
    <location>
        <begin position="465"/>
        <end position="483"/>
    </location>
</feature>
<feature type="region of interest" description="Disordered" evidence="1">
    <location>
        <begin position="445"/>
        <end position="483"/>
    </location>
</feature>
<gene>
    <name evidence="3" type="ORF">SAMN04488498_11210</name>
</gene>
<dbReference type="GO" id="GO:0007165">
    <property type="term" value="P:signal transduction"/>
    <property type="evidence" value="ECO:0007669"/>
    <property type="project" value="InterPro"/>
</dbReference>
<name>A0A1I4C541_9HYPH</name>
<evidence type="ECO:0000313" key="4">
    <source>
        <dbReference type="Proteomes" id="UP000323300"/>
    </source>
</evidence>